<keyword evidence="12" id="KW-1185">Reference proteome</keyword>
<keyword evidence="3" id="KW-1003">Cell membrane</keyword>
<evidence type="ECO:0000256" key="7">
    <source>
        <dbReference type="SAM" id="Phobius"/>
    </source>
</evidence>
<reference evidence="11 12" key="1">
    <citation type="submission" date="2012-12" db="EMBL/GenBank/DDBJ databases">
        <title>Genome assembly of Fulvivirga imtechensis AK7.</title>
        <authorList>
            <person name="Nupur N."/>
            <person name="Khatri I."/>
            <person name="Kumar R."/>
            <person name="Subramanian S."/>
            <person name="Pinnaka A."/>
        </authorList>
    </citation>
    <scope>NUCLEOTIDE SEQUENCE [LARGE SCALE GENOMIC DNA]</scope>
    <source>
        <strain evidence="11 12">AK7</strain>
    </source>
</reference>
<dbReference type="eggNOG" id="COG0668">
    <property type="taxonomic scope" value="Bacteria"/>
</dbReference>
<sequence>MEYFEQIKLFLVTQGAEVSFMLLKSILILVVGIQVIRFLDSSFNRFLERIKVDASLKPFLHNLFHNLLIVLLVLSVLTTLGVQMTSFIAMLGAAGLAVGLALQGTLQNFAGGVVLLTIKPFKVGDYIEGAGHAGTVREIRIFNTILSTPDNVQIIVPNGTLSNSAIKNFSANDTRRVDMVFGISYGDDIKKAKDILESLVKKDERVLQEPAPIVAVSSLGDSSVNFNVRPWVNRADYWVLYWDFHENVKLEFDKHGISIPFPQRDVHIYNEK</sequence>
<evidence type="ECO:0000313" key="12">
    <source>
        <dbReference type="Proteomes" id="UP000011135"/>
    </source>
</evidence>
<dbReference type="Pfam" id="PF00924">
    <property type="entry name" value="MS_channel_2nd"/>
    <property type="match status" value="1"/>
</dbReference>
<dbReference type="Pfam" id="PF21088">
    <property type="entry name" value="MS_channel_1st"/>
    <property type="match status" value="1"/>
</dbReference>
<dbReference type="AlphaFoldDB" id="L8JQJ2"/>
<proteinExistence type="inferred from homology"/>
<evidence type="ECO:0000256" key="2">
    <source>
        <dbReference type="ARBA" id="ARBA00008017"/>
    </source>
</evidence>
<dbReference type="InterPro" id="IPR049278">
    <property type="entry name" value="MS_channel_C"/>
</dbReference>
<dbReference type="Gene3D" id="2.30.30.60">
    <property type="match status" value="1"/>
</dbReference>
<dbReference type="Proteomes" id="UP000011135">
    <property type="component" value="Unassembled WGS sequence"/>
</dbReference>
<comment type="subcellular location">
    <subcellularLocation>
        <location evidence="1">Cell membrane</location>
        <topology evidence="1">Multi-pass membrane protein</topology>
    </subcellularLocation>
</comment>
<dbReference type="GO" id="GO:0005886">
    <property type="term" value="C:plasma membrane"/>
    <property type="evidence" value="ECO:0007669"/>
    <property type="project" value="UniProtKB-SubCell"/>
</dbReference>
<dbReference type="GO" id="GO:0008381">
    <property type="term" value="F:mechanosensitive monoatomic ion channel activity"/>
    <property type="evidence" value="ECO:0007669"/>
    <property type="project" value="InterPro"/>
</dbReference>
<gene>
    <name evidence="11" type="ORF">C900_04867</name>
</gene>
<protein>
    <submittedName>
        <fullName evidence="11">Potassium efflux system KefA protein</fullName>
    </submittedName>
</protein>
<dbReference type="InterPro" id="IPR006686">
    <property type="entry name" value="MscS_channel_CS"/>
</dbReference>
<evidence type="ECO:0000256" key="4">
    <source>
        <dbReference type="ARBA" id="ARBA00022692"/>
    </source>
</evidence>
<dbReference type="InterPro" id="IPR011066">
    <property type="entry name" value="MscS_channel_C_sf"/>
</dbReference>
<dbReference type="InterPro" id="IPR049142">
    <property type="entry name" value="MS_channel_1st"/>
</dbReference>
<feature type="transmembrane region" description="Helical" evidence="7">
    <location>
        <begin position="59"/>
        <end position="78"/>
    </location>
</feature>
<dbReference type="InterPro" id="IPR011014">
    <property type="entry name" value="MscS_channel_TM-2"/>
</dbReference>
<evidence type="ECO:0000256" key="6">
    <source>
        <dbReference type="ARBA" id="ARBA00023136"/>
    </source>
</evidence>
<evidence type="ECO:0000313" key="11">
    <source>
        <dbReference type="EMBL" id="ELR69642.1"/>
    </source>
</evidence>
<feature type="domain" description="Mechanosensitive ion channel MscS" evidence="8">
    <location>
        <begin position="105"/>
        <end position="170"/>
    </location>
</feature>
<dbReference type="PANTHER" id="PTHR30221">
    <property type="entry name" value="SMALL-CONDUCTANCE MECHANOSENSITIVE CHANNEL"/>
    <property type="match status" value="1"/>
</dbReference>
<dbReference type="InterPro" id="IPR010920">
    <property type="entry name" value="LSM_dom_sf"/>
</dbReference>
<dbReference type="RefSeq" id="WP_009582020.1">
    <property type="nucleotide sequence ID" value="NZ_AMZN01000070.1"/>
</dbReference>
<evidence type="ECO:0000256" key="1">
    <source>
        <dbReference type="ARBA" id="ARBA00004651"/>
    </source>
</evidence>
<evidence type="ECO:0000259" key="10">
    <source>
        <dbReference type="Pfam" id="PF21088"/>
    </source>
</evidence>
<evidence type="ECO:0000256" key="3">
    <source>
        <dbReference type="ARBA" id="ARBA00022475"/>
    </source>
</evidence>
<comment type="caution">
    <text evidence="11">The sequence shown here is derived from an EMBL/GenBank/DDBJ whole genome shotgun (WGS) entry which is preliminary data.</text>
</comment>
<dbReference type="InterPro" id="IPR006685">
    <property type="entry name" value="MscS_channel_2nd"/>
</dbReference>
<dbReference type="EMBL" id="AMZN01000070">
    <property type="protein sequence ID" value="ELR69642.1"/>
    <property type="molecule type" value="Genomic_DNA"/>
</dbReference>
<keyword evidence="5 7" id="KW-1133">Transmembrane helix</keyword>
<keyword evidence="6 7" id="KW-0472">Membrane</keyword>
<dbReference type="Pfam" id="PF21082">
    <property type="entry name" value="MS_channel_3rd"/>
    <property type="match status" value="1"/>
</dbReference>
<dbReference type="STRING" id="1237149.C900_04867"/>
<dbReference type="InterPro" id="IPR045275">
    <property type="entry name" value="MscS_archaea/bacteria_type"/>
</dbReference>
<organism evidence="11 12">
    <name type="scientific">Fulvivirga imtechensis AK7</name>
    <dbReference type="NCBI Taxonomy" id="1237149"/>
    <lineage>
        <taxon>Bacteria</taxon>
        <taxon>Pseudomonadati</taxon>
        <taxon>Bacteroidota</taxon>
        <taxon>Cytophagia</taxon>
        <taxon>Cytophagales</taxon>
        <taxon>Fulvivirgaceae</taxon>
        <taxon>Fulvivirga</taxon>
    </lineage>
</organism>
<name>L8JQJ2_9BACT</name>
<evidence type="ECO:0000256" key="5">
    <source>
        <dbReference type="ARBA" id="ARBA00022989"/>
    </source>
</evidence>
<dbReference type="SUPFAM" id="SSF50182">
    <property type="entry name" value="Sm-like ribonucleoproteins"/>
    <property type="match status" value="1"/>
</dbReference>
<accession>L8JQJ2</accession>
<feature type="domain" description="Mechanosensitive ion channel transmembrane helices 2/3" evidence="10">
    <location>
        <begin position="64"/>
        <end position="103"/>
    </location>
</feature>
<dbReference type="SUPFAM" id="SSF82861">
    <property type="entry name" value="Mechanosensitive channel protein MscS (YggB), transmembrane region"/>
    <property type="match status" value="1"/>
</dbReference>
<evidence type="ECO:0000259" key="8">
    <source>
        <dbReference type="Pfam" id="PF00924"/>
    </source>
</evidence>
<dbReference type="PATRIC" id="fig|1237149.3.peg.4335"/>
<dbReference type="PROSITE" id="PS01246">
    <property type="entry name" value="UPF0003"/>
    <property type="match status" value="1"/>
</dbReference>
<evidence type="ECO:0000259" key="9">
    <source>
        <dbReference type="Pfam" id="PF21082"/>
    </source>
</evidence>
<dbReference type="InterPro" id="IPR023408">
    <property type="entry name" value="MscS_beta-dom_sf"/>
</dbReference>
<dbReference type="OrthoDB" id="9809206at2"/>
<keyword evidence="4 7" id="KW-0812">Transmembrane</keyword>
<dbReference type="Gene3D" id="3.30.70.100">
    <property type="match status" value="1"/>
</dbReference>
<comment type="similarity">
    <text evidence="2">Belongs to the MscS (TC 1.A.23) family.</text>
</comment>
<dbReference type="PANTHER" id="PTHR30221:SF1">
    <property type="entry name" value="SMALL-CONDUCTANCE MECHANOSENSITIVE CHANNEL"/>
    <property type="match status" value="1"/>
</dbReference>
<feature type="domain" description="Mechanosensitive ion channel MscS C-terminal" evidence="9">
    <location>
        <begin position="177"/>
        <end position="259"/>
    </location>
</feature>
<feature type="transmembrane region" description="Helical" evidence="7">
    <location>
        <begin position="20"/>
        <end position="39"/>
    </location>
</feature>
<dbReference type="SUPFAM" id="SSF82689">
    <property type="entry name" value="Mechanosensitive channel protein MscS (YggB), C-terminal domain"/>
    <property type="match status" value="1"/>
</dbReference>
<dbReference type="Gene3D" id="1.10.287.1260">
    <property type="match status" value="1"/>
</dbReference>